<evidence type="ECO:0000313" key="10">
    <source>
        <dbReference type="Proteomes" id="UP000234857"/>
    </source>
</evidence>
<evidence type="ECO:0000256" key="5">
    <source>
        <dbReference type="ARBA" id="ARBA00022779"/>
    </source>
</evidence>
<evidence type="ECO:0000256" key="2">
    <source>
        <dbReference type="ARBA" id="ARBA00009226"/>
    </source>
</evidence>
<dbReference type="PANTHER" id="PTHR43484">
    <property type="match status" value="1"/>
</dbReference>
<evidence type="ECO:0000256" key="3">
    <source>
        <dbReference type="ARBA" id="ARBA00022475"/>
    </source>
</evidence>
<dbReference type="InterPro" id="IPR001172">
    <property type="entry name" value="FliN_T3SS_HrcQb"/>
</dbReference>
<feature type="compositionally biased region" description="Acidic residues" evidence="7">
    <location>
        <begin position="180"/>
        <end position="203"/>
    </location>
</feature>
<name>A0A2N5ZIA0_MUIH1</name>
<keyword evidence="9" id="KW-0282">Flagellum</keyword>
<keyword evidence="3" id="KW-1003">Cell membrane</keyword>
<keyword evidence="4" id="KW-0145">Chemotaxis</keyword>
<keyword evidence="9" id="KW-0969">Cilium</keyword>
<sequence length="338" mass="37736">MNMNFNEGFEFSSEVFLSQDFIKNIASMMLGGAEIDQLAPEFISAAEAFFDQVFGSVIMLWKNRYDIAGRYVPPKLDELKDPSSTGLSGDVVSTVFKLAMTDEDESELFILFSVEEAKKLLSKIMKGEASSVLKETAPESSDDGLSQEEIDAMMKDPATTEAPPEPVVEKNEPVKKAEPEYEEDDDDDDEYEDDDEEEEEYEEAPPKVRKKKKKKNKVTSNGRKLKRKSGFDDDDVSDVQFADIDEEEVVELPSNIDLLLDVPLQITVELGRTKMLVKEILELGTGSVIELERLAGESIDVLVNGKLIAKGEVVVIDENFGIRITSIVSPNERIARLT</sequence>
<dbReference type="NCBIfam" id="TIGR02480">
    <property type="entry name" value="fliN"/>
    <property type="match status" value="1"/>
</dbReference>
<keyword evidence="9" id="KW-0966">Cell projection</keyword>
<gene>
    <name evidence="9" type="primary">fliN</name>
    <name evidence="9" type="ORF">C0601_04790</name>
</gene>
<proteinExistence type="inferred from homology"/>
<keyword evidence="6" id="KW-0472">Membrane</keyword>
<feature type="domain" description="Flagellar motor switch protein FliN-like C-terminal" evidence="8">
    <location>
        <begin position="258"/>
        <end position="328"/>
    </location>
</feature>
<dbReference type="SUPFAM" id="SSF101801">
    <property type="entry name" value="Surface presentation of antigens (SPOA)"/>
    <property type="match status" value="1"/>
</dbReference>
<dbReference type="InterPro" id="IPR028976">
    <property type="entry name" value="CheC-like_sf"/>
</dbReference>
<dbReference type="Proteomes" id="UP000234857">
    <property type="component" value="Unassembled WGS sequence"/>
</dbReference>
<dbReference type="AlphaFoldDB" id="A0A2N5ZIA0"/>
<evidence type="ECO:0000256" key="7">
    <source>
        <dbReference type="SAM" id="MobiDB-lite"/>
    </source>
</evidence>
<evidence type="ECO:0000256" key="1">
    <source>
        <dbReference type="ARBA" id="ARBA00004413"/>
    </source>
</evidence>
<dbReference type="GO" id="GO:0071973">
    <property type="term" value="P:bacterial-type flagellum-dependent cell motility"/>
    <property type="evidence" value="ECO:0007669"/>
    <property type="project" value="InterPro"/>
</dbReference>
<evidence type="ECO:0000256" key="4">
    <source>
        <dbReference type="ARBA" id="ARBA00022500"/>
    </source>
</evidence>
<comment type="caution">
    <text evidence="9">The sequence shown here is derived from an EMBL/GenBank/DDBJ whole genome shotgun (WGS) entry which is preliminary data.</text>
</comment>
<dbReference type="Pfam" id="PF01052">
    <property type="entry name" value="FliMN_C"/>
    <property type="match status" value="1"/>
</dbReference>
<dbReference type="PANTHER" id="PTHR43484:SF1">
    <property type="entry name" value="FLAGELLAR MOTOR SWITCH PROTEIN FLIN"/>
    <property type="match status" value="1"/>
</dbReference>
<dbReference type="GO" id="GO:0003774">
    <property type="term" value="F:cytoskeletal motor activity"/>
    <property type="evidence" value="ECO:0007669"/>
    <property type="project" value="InterPro"/>
</dbReference>
<dbReference type="SUPFAM" id="SSF103039">
    <property type="entry name" value="CheC-like"/>
    <property type="match status" value="1"/>
</dbReference>
<dbReference type="GO" id="GO:0005886">
    <property type="term" value="C:plasma membrane"/>
    <property type="evidence" value="ECO:0007669"/>
    <property type="project" value="UniProtKB-SubCell"/>
</dbReference>
<feature type="region of interest" description="Disordered" evidence="7">
    <location>
        <begin position="157"/>
        <end position="230"/>
    </location>
</feature>
<evidence type="ECO:0000259" key="8">
    <source>
        <dbReference type="Pfam" id="PF01052"/>
    </source>
</evidence>
<comment type="similarity">
    <text evidence="2">Belongs to the FliN/MopA/SpaO family.</text>
</comment>
<dbReference type="InterPro" id="IPR001543">
    <property type="entry name" value="FliN-like_C"/>
</dbReference>
<reference evidence="9 10" key="1">
    <citation type="submission" date="2017-11" db="EMBL/GenBank/DDBJ databases">
        <title>Genome-resolved metagenomics identifies genetic mobility, metabolic interactions, and unexpected diversity in perchlorate-reducing communities.</title>
        <authorList>
            <person name="Barnum T.P."/>
            <person name="Figueroa I.A."/>
            <person name="Carlstrom C.I."/>
            <person name="Lucas L.N."/>
            <person name="Engelbrektson A.L."/>
            <person name="Coates J.D."/>
        </authorList>
    </citation>
    <scope>NUCLEOTIDE SEQUENCE [LARGE SCALE GENOMIC DNA]</scope>
    <source>
        <strain evidence="9">BM706</strain>
    </source>
</reference>
<dbReference type="Gene3D" id="2.30.330.10">
    <property type="entry name" value="SpoA-like"/>
    <property type="match status" value="1"/>
</dbReference>
<evidence type="ECO:0000313" key="9">
    <source>
        <dbReference type="EMBL" id="PLX18418.1"/>
    </source>
</evidence>
<protein>
    <submittedName>
        <fullName evidence="9">Flagellar motor switch protein FliN</fullName>
    </submittedName>
</protein>
<dbReference type="PRINTS" id="PR00956">
    <property type="entry name" value="FLGMOTORFLIN"/>
</dbReference>
<feature type="compositionally biased region" description="Basic residues" evidence="7">
    <location>
        <begin position="207"/>
        <end position="228"/>
    </location>
</feature>
<dbReference type="InterPro" id="IPR036429">
    <property type="entry name" value="SpoA-like_sf"/>
</dbReference>
<dbReference type="GO" id="GO:0006935">
    <property type="term" value="P:chemotaxis"/>
    <property type="evidence" value="ECO:0007669"/>
    <property type="project" value="UniProtKB-KW"/>
</dbReference>
<feature type="compositionally biased region" description="Basic and acidic residues" evidence="7">
    <location>
        <begin position="167"/>
        <end position="179"/>
    </location>
</feature>
<dbReference type="GO" id="GO:0009425">
    <property type="term" value="C:bacterial-type flagellum basal body"/>
    <property type="evidence" value="ECO:0007669"/>
    <property type="project" value="InterPro"/>
</dbReference>
<accession>A0A2N5ZIA0</accession>
<organism evidence="9 10">
    <name type="scientific">Muiribacterium halophilum</name>
    <dbReference type="NCBI Taxonomy" id="2053465"/>
    <lineage>
        <taxon>Bacteria</taxon>
        <taxon>Candidatus Muiribacteriota</taxon>
        <taxon>Candidatus Muiribacteriia</taxon>
        <taxon>Candidatus Muiribacteriales</taxon>
        <taxon>Candidatus Muiribacteriaceae</taxon>
        <taxon>Candidatus Muiribacterium</taxon>
    </lineage>
</organism>
<evidence type="ECO:0000256" key="6">
    <source>
        <dbReference type="ARBA" id="ARBA00023136"/>
    </source>
</evidence>
<dbReference type="EMBL" id="PKTG01000064">
    <property type="protein sequence ID" value="PLX18418.1"/>
    <property type="molecule type" value="Genomic_DNA"/>
</dbReference>
<dbReference type="InterPro" id="IPR051469">
    <property type="entry name" value="FliN/MopA/SpaO"/>
</dbReference>
<keyword evidence="5" id="KW-0283">Flagellar rotation</keyword>
<dbReference type="InterPro" id="IPR012826">
    <property type="entry name" value="FliN"/>
</dbReference>
<dbReference type="Gene3D" id="3.40.1550.10">
    <property type="entry name" value="CheC-like"/>
    <property type="match status" value="1"/>
</dbReference>
<comment type="subcellular location">
    <subcellularLocation>
        <location evidence="1">Cell membrane</location>
        <topology evidence="1">Peripheral membrane protein</topology>
        <orientation evidence="1">Cytoplasmic side</orientation>
    </subcellularLocation>
</comment>